<evidence type="ECO:0000313" key="2">
    <source>
        <dbReference type="EMBL" id="SIR06711.1"/>
    </source>
</evidence>
<dbReference type="Proteomes" id="UP000186819">
    <property type="component" value="Unassembled WGS sequence"/>
</dbReference>
<feature type="compositionally biased region" description="Basic and acidic residues" evidence="1">
    <location>
        <begin position="56"/>
        <end position="68"/>
    </location>
</feature>
<proteinExistence type="predicted"/>
<keyword evidence="3" id="KW-1185">Reference proteome</keyword>
<evidence type="ECO:0000256" key="1">
    <source>
        <dbReference type="SAM" id="MobiDB-lite"/>
    </source>
</evidence>
<dbReference type="EMBL" id="FTMD01000009">
    <property type="protein sequence ID" value="SIR06711.1"/>
    <property type="molecule type" value="Genomic_DNA"/>
</dbReference>
<sequence length="75" mass="8533">MYRVPRRFVDLLLSVVVPVHRYRCDEMGCNWEGNLRTTRQAVSSSGSADTCEEAGSDARERSQMDRETLQGAQPR</sequence>
<feature type="region of interest" description="Disordered" evidence="1">
    <location>
        <begin position="40"/>
        <end position="75"/>
    </location>
</feature>
<organism evidence="2 3">
    <name type="scientific">Aromatoleum tolulyticum</name>
    <dbReference type="NCBI Taxonomy" id="34027"/>
    <lineage>
        <taxon>Bacteria</taxon>
        <taxon>Pseudomonadati</taxon>
        <taxon>Pseudomonadota</taxon>
        <taxon>Betaproteobacteria</taxon>
        <taxon>Rhodocyclales</taxon>
        <taxon>Rhodocyclaceae</taxon>
        <taxon>Aromatoleum</taxon>
    </lineage>
</organism>
<name>A0A1N6XWV8_9RHOO</name>
<gene>
    <name evidence="2" type="ORF">SAMN05421829_109145</name>
</gene>
<dbReference type="STRING" id="34027.SAMN05421829_109145"/>
<dbReference type="AlphaFoldDB" id="A0A1N6XWV8"/>
<evidence type="ECO:0000313" key="3">
    <source>
        <dbReference type="Proteomes" id="UP000186819"/>
    </source>
</evidence>
<protein>
    <submittedName>
        <fullName evidence="2">Uncharacterized protein</fullName>
    </submittedName>
</protein>
<reference evidence="3" key="1">
    <citation type="submission" date="2017-01" db="EMBL/GenBank/DDBJ databases">
        <authorList>
            <person name="Varghese N."/>
            <person name="Submissions S."/>
        </authorList>
    </citation>
    <scope>NUCLEOTIDE SEQUENCE [LARGE SCALE GENOMIC DNA]</scope>
    <source>
        <strain evidence="3">ATCC 51758</strain>
    </source>
</reference>
<accession>A0A1N6XWV8</accession>